<dbReference type="CDD" id="cd04301">
    <property type="entry name" value="NAT_SF"/>
    <property type="match status" value="1"/>
</dbReference>
<dbReference type="Gene3D" id="3.40.630.30">
    <property type="match status" value="1"/>
</dbReference>
<protein>
    <submittedName>
        <fullName evidence="4">GNAT family N-acetyltransferase</fullName>
    </submittedName>
</protein>
<accession>A0ABP5CGN1</accession>
<gene>
    <name evidence="4" type="ORF">GCM10009717_33220</name>
</gene>
<keyword evidence="2" id="KW-0012">Acyltransferase</keyword>
<keyword evidence="5" id="KW-1185">Reference proteome</keyword>
<keyword evidence="1" id="KW-0808">Transferase</keyword>
<reference evidence="5" key="1">
    <citation type="journal article" date="2019" name="Int. J. Syst. Evol. Microbiol.">
        <title>The Global Catalogue of Microorganisms (GCM) 10K type strain sequencing project: providing services to taxonomists for standard genome sequencing and annotation.</title>
        <authorList>
            <consortium name="The Broad Institute Genomics Platform"/>
            <consortium name="The Broad Institute Genome Sequencing Center for Infectious Disease"/>
            <person name="Wu L."/>
            <person name="Ma J."/>
        </authorList>
    </citation>
    <scope>NUCLEOTIDE SEQUENCE [LARGE SCALE GENOMIC DNA]</scope>
    <source>
        <strain evidence="5">JCM 13584</strain>
    </source>
</reference>
<dbReference type="PROSITE" id="PS51186">
    <property type="entry name" value="GNAT"/>
    <property type="match status" value="1"/>
</dbReference>
<organism evidence="4 5">
    <name type="scientific">Agromyces allii</name>
    <dbReference type="NCBI Taxonomy" id="393607"/>
    <lineage>
        <taxon>Bacteria</taxon>
        <taxon>Bacillati</taxon>
        <taxon>Actinomycetota</taxon>
        <taxon>Actinomycetes</taxon>
        <taxon>Micrococcales</taxon>
        <taxon>Microbacteriaceae</taxon>
        <taxon>Agromyces</taxon>
    </lineage>
</organism>
<dbReference type="EMBL" id="BAAAMK010000009">
    <property type="protein sequence ID" value="GAA1963764.1"/>
    <property type="molecule type" value="Genomic_DNA"/>
</dbReference>
<comment type="caution">
    <text evidence="4">The sequence shown here is derived from an EMBL/GenBank/DDBJ whole genome shotgun (WGS) entry which is preliminary data.</text>
</comment>
<dbReference type="SUPFAM" id="SSF55729">
    <property type="entry name" value="Acyl-CoA N-acyltransferases (Nat)"/>
    <property type="match status" value="1"/>
</dbReference>
<dbReference type="InterPro" id="IPR000182">
    <property type="entry name" value="GNAT_dom"/>
</dbReference>
<sequence length="177" mass="18879">MRMLASLDLPTALDSRLGPVVLRRAGVADLAALMELLSDDTISASRGDVASADDEPAYRAALEEILGDTGNDLLVVGDGDGRLVATMQLTRIPGMARRGSTRLLVEAVRVRSDLRSAGIGGAMMRWVTEVAAPTLGSSLVQLTSDAARVDAHRFYERLGFAASHVGFKYRVPRVEQG</sequence>
<dbReference type="Proteomes" id="UP001499954">
    <property type="component" value="Unassembled WGS sequence"/>
</dbReference>
<dbReference type="PANTHER" id="PTHR43877:SF2">
    <property type="entry name" value="AMINOALKYLPHOSPHONATE N-ACETYLTRANSFERASE-RELATED"/>
    <property type="match status" value="1"/>
</dbReference>
<dbReference type="PANTHER" id="PTHR43877">
    <property type="entry name" value="AMINOALKYLPHOSPHONATE N-ACETYLTRANSFERASE-RELATED-RELATED"/>
    <property type="match status" value="1"/>
</dbReference>
<dbReference type="Pfam" id="PF00583">
    <property type="entry name" value="Acetyltransf_1"/>
    <property type="match status" value="1"/>
</dbReference>
<dbReference type="InterPro" id="IPR016181">
    <property type="entry name" value="Acyl_CoA_acyltransferase"/>
</dbReference>
<evidence type="ECO:0000256" key="1">
    <source>
        <dbReference type="ARBA" id="ARBA00022679"/>
    </source>
</evidence>
<evidence type="ECO:0000256" key="2">
    <source>
        <dbReference type="ARBA" id="ARBA00023315"/>
    </source>
</evidence>
<dbReference type="InterPro" id="IPR050832">
    <property type="entry name" value="Bact_Acetyltransf"/>
</dbReference>
<evidence type="ECO:0000313" key="4">
    <source>
        <dbReference type="EMBL" id="GAA1963764.1"/>
    </source>
</evidence>
<name>A0ABP5CGN1_9MICO</name>
<evidence type="ECO:0000313" key="5">
    <source>
        <dbReference type="Proteomes" id="UP001499954"/>
    </source>
</evidence>
<evidence type="ECO:0000259" key="3">
    <source>
        <dbReference type="PROSITE" id="PS51186"/>
    </source>
</evidence>
<feature type="domain" description="N-acetyltransferase" evidence="3">
    <location>
        <begin position="20"/>
        <end position="177"/>
    </location>
</feature>
<proteinExistence type="predicted"/>